<sequence>MASNIPAKLKSAGITPFMVRATQLETIKPVISYWCYYWAVQQILKKQLHSADGECLEFTTTIMDKLEQMKTDQAGNDAILNDVTGQAYVEQFAQETFERALRPLKANRVTQQTATTFEASATFFQLVNIWGQPEPEVVEKIRYAKWNAARILRALRDGKDPNESNPKLDEPNPEEGVSPLDPNDPEVQLMNPTQPQPANRGRCPR</sequence>
<reference evidence="1" key="1">
    <citation type="submission" date="2022-11" db="EMBL/GenBank/DDBJ databases">
        <title>Genome Sequence of Nemania bipapillata.</title>
        <authorList>
            <person name="Buettner E."/>
        </authorList>
    </citation>
    <scope>NUCLEOTIDE SEQUENCE</scope>
    <source>
        <strain evidence="1">CP14</strain>
    </source>
</reference>
<evidence type="ECO:0000313" key="2">
    <source>
        <dbReference type="Proteomes" id="UP001153334"/>
    </source>
</evidence>
<dbReference type="Proteomes" id="UP001153334">
    <property type="component" value="Unassembled WGS sequence"/>
</dbReference>
<gene>
    <name evidence="1" type="ORF">ONZ43_g7276</name>
</gene>
<proteinExistence type="predicted"/>
<protein>
    <submittedName>
        <fullName evidence="1">Uncharacterized protein</fullName>
    </submittedName>
</protein>
<organism evidence="1 2">
    <name type="scientific">Nemania bipapillata</name>
    <dbReference type="NCBI Taxonomy" id="110536"/>
    <lineage>
        <taxon>Eukaryota</taxon>
        <taxon>Fungi</taxon>
        <taxon>Dikarya</taxon>
        <taxon>Ascomycota</taxon>
        <taxon>Pezizomycotina</taxon>
        <taxon>Sordariomycetes</taxon>
        <taxon>Xylariomycetidae</taxon>
        <taxon>Xylariales</taxon>
        <taxon>Xylariaceae</taxon>
        <taxon>Nemania</taxon>
    </lineage>
</organism>
<accession>A0ACC2HRW0</accession>
<keyword evidence="2" id="KW-1185">Reference proteome</keyword>
<dbReference type="EMBL" id="JAPESX010003067">
    <property type="protein sequence ID" value="KAJ8105807.1"/>
    <property type="molecule type" value="Genomic_DNA"/>
</dbReference>
<name>A0ACC2HRW0_9PEZI</name>
<comment type="caution">
    <text evidence="1">The sequence shown here is derived from an EMBL/GenBank/DDBJ whole genome shotgun (WGS) entry which is preliminary data.</text>
</comment>
<evidence type="ECO:0000313" key="1">
    <source>
        <dbReference type="EMBL" id="KAJ8105807.1"/>
    </source>
</evidence>